<comment type="similarity">
    <text evidence="5">In the C-terminal section; belongs to the NnrD/CARKD family.</text>
</comment>
<dbReference type="PROSITE" id="PS01050">
    <property type="entry name" value="YJEF_C_2"/>
    <property type="match status" value="1"/>
</dbReference>
<dbReference type="HAMAP" id="MF_01965">
    <property type="entry name" value="NADHX_dehydratase"/>
    <property type="match status" value="1"/>
</dbReference>
<dbReference type="GO" id="GO:0110051">
    <property type="term" value="P:metabolite repair"/>
    <property type="evidence" value="ECO:0007669"/>
    <property type="project" value="TreeGrafter"/>
</dbReference>
<keyword evidence="8" id="KW-0479">Metal-binding</keyword>
<dbReference type="Gene3D" id="3.40.50.10260">
    <property type="entry name" value="YjeF N-terminal domain"/>
    <property type="match status" value="1"/>
</dbReference>
<dbReference type="AlphaFoldDB" id="A0A381NQB5"/>
<evidence type="ECO:0000256" key="19">
    <source>
        <dbReference type="ARBA" id="ARBA00048238"/>
    </source>
</evidence>
<evidence type="ECO:0000256" key="20">
    <source>
        <dbReference type="ARBA" id="ARBA00049209"/>
    </source>
</evidence>
<keyword evidence="11" id="KW-0521">NADP</keyword>
<dbReference type="NCBIfam" id="TIGR00197">
    <property type="entry name" value="yjeF_nterm"/>
    <property type="match status" value="1"/>
</dbReference>
<evidence type="ECO:0000256" key="12">
    <source>
        <dbReference type="ARBA" id="ARBA00022958"/>
    </source>
</evidence>
<dbReference type="Gene3D" id="3.40.1190.20">
    <property type="match status" value="1"/>
</dbReference>
<evidence type="ECO:0000256" key="17">
    <source>
        <dbReference type="ARBA" id="ARBA00025153"/>
    </source>
</evidence>
<evidence type="ECO:0000256" key="5">
    <source>
        <dbReference type="ARBA" id="ARBA00009524"/>
    </source>
</evidence>
<dbReference type="InterPro" id="IPR004443">
    <property type="entry name" value="YjeF_N_dom"/>
</dbReference>
<proteinExistence type="inferred from homology"/>
<dbReference type="PANTHER" id="PTHR12592:SF0">
    <property type="entry name" value="ATP-DEPENDENT (S)-NAD(P)H-HYDRATE DEHYDRATASE"/>
    <property type="match status" value="1"/>
</dbReference>
<dbReference type="PROSITE" id="PS51383">
    <property type="entry name" value="YJEF_C_3"/>
    <property type="match status" value="1"/>
</dbReference>
<evidence type="ECO:0000259" key="21">
    <source>
        <dbReference type="PROSITE" id="PS51383"/>
    </source>
</evidence>
<keyword evidence="12" id="KW-0630">Potassium</keyword>
<dbReference type="Pfam" id="PF03853">
    <property type="entry name" value="YjeF_N"/>
    <property type="match status" value="1"/>
</dbReference>
<dbReference type="GO" id="GO:0052856">
    <property type="term" value="F:NAD(P)HX epimerase activity"/>
    <property type="evidence" value="ECO:0007669"/>
    <property type="project" value="UniProtKB-EC"/>
</dbReference>
<evidence type="ECO:0000256" key="13">
    <source>
        <dbReference type="ARBA" id="ARBA00023027"/>
    </source>
</evidence>
<protein>
    <recommendedName>
        <fullName evidence="18">Nicotinamide nucleotide repair protein</fullName>
        <ecNumber evidence="7">4.2.1.136</ecNumber>
        <ecNumber evidence="6">5.1.99.6</ecNumber>
    </recommendedName>
</protein>
<dbReference type="GO" id="GO:0046872">
    <property type="term" value="F:metal ion binding"/>
    <property type="evidence" value="ECO:0007669"/>
    <property type="project" value="UniProtKB-KW"/>
</dbReference>
<dbReference type="EC" id="5.1.99.6" evidence="6"/>
<dbReference type="PANTHER" id="PTHR12592">
    <property type="entry name" value="ATP-DEPENDENT (S)-NAD(P)H-HYDRATE DEHYDRATASE FAMILY MEMBER"/>
    <property type="match status" value="1"/>
</dbReference>
<sequence length="502" mass="53595">MTMNLYTSQETKKLDSLAIRSQKVPAFTLMQKASEFSFNVLLNNWPNTKKVFVFCGKGNNAGDGYLISHLAKEMGLESFIIQASPSNKISGASRKAFKLALESKVKRISIAAFKKKSLKDSVIVDALLGIGIKGNVRSNLSKLILEINKKSTNIPVLSIDIPSGICSNTGINLGVHIQADVTATFVGRKRGCFTSTGRTASGNVVFDDLGISSLLKSQIKTNCYLLDTEKSLLKLKNRKGDAHKGDFGHVLVIGGDKGFGGAAILASKAAVFSGAGLVSLATRSIHVEAALSSCPELMVNGIESGQDVEEILAKSTVVVLGPGLGQSAWSEQMLQRTFMEAKKRNLPVVLDADGLNLLTKLKLKSGIPRKMVITPHPGEAARLVNKEVNKIQEDRFKSVTALEKKFGSVSVLKGSGSLVCYKRNGKQRIGVCEAGNPGMAKGGMGDVLAGLIGSFLSQGLSLVEATEVAVDLHSKSADIASLELGMTITPTDVIRNIRYFLR</sequence>
<name>A0A381NQB5_9ZZZZ</name>
<dbReference type="InterPro" id="IPR017953">
    <property type="entry name" value="Carbohydrate_kinase_pred_CS"/>
</dbReference>
<dbReference type="EC" id="4.2.1.136" evidence="7"/>
<evidence type="ECO:0000256" key="18">
    <source>
        <dbReference type="ARBA" id="ARBA00032624"/>
    </source>
</evidence>
<comment type="catalytic activity">
    <reaction evidence="20">
        <text>(6S)-NADPHX + ADP = AMP + phosphate + NADPH + H(+)</text>
        <dbReference type="Rhea" id="RHEA:32235"/>
        <dbReference type="ChEBI" id="CHEBI:15378"/>
        <dbReference type="ChEBI" id="CHEBI:43474"/>
        <dbReference type="ChEBI" id="CHEBI:57783"/>
        <dbReference type="ChEBI" id="CHEBI:64076"/>
        <dbReference type="ChEBI" id="CHEBI:456215"/>
        <dbReference type="ChEBI" id="CHEBI:456216"/>
        <dbReference type="EC" id="4.2.1.136"/>
    </reaction>
</comment>
<gene>
    <name evidence="23" type="ORF">METZ01_LOCUS9168</name>
</gene>
<evidence type="ECO:0000256" key="14">
    <source>
        <dbReference type="ARBA" id="ARBA00023235"/>
    </source>
</evidence>
<dbReference type="PIRSF" id="PIRSF017184">
    <property type="entry name" value="Nnr"/>
    <property type="match status" value="1"/>
</dbReference>
<dbReference type="InterPro" id="IPR000631">
    <property type="entry name" value="CARKD"/>
</dbReference>
<feature type="domain" description="YjeF C-terminal" evidence="21">
    <location>
        <begin position="227"/>
        <end position="502"/>
    </location>
</feature>
<comment type="similarity">
    <text evidence="4">In the N-terminal section; belongs to the NnrE/AIBP family.</text>
</comment>
<organism evidence="23">
    <name type="scientific">marine metagenome</name>
    <dbReference type="NCBI Taxonomy" id="408172"/>
    <lineage>
        <taxon>unclassified sequences</taxon>
        <taxon>metagenomes</taxon>
        <taxon>ecological metagenomes</taxon>
    </lineage>
</organism>
<evidence type="ECO:0000256" key="10">
    <source>
        <dbReference type="ARBA" id="ARBA00022840"/>
    </source>
</evidence>
<dbReference type="CDD" id="cd01171">
    <property type="entry name" value="YXKO-related"/>
    <property type="match status" value="1"/>
</dbReference>
<evidence type="ECO:0000256" key="7">
    <source>
        <dbReference type="ARBA" id="ARBA00013129"/>
    </source>
</evidence>
<keyword evidence="14" id="KW-0413">Isomerase</keyword>
<evidence type="ECO:0000256" key="2">
    <source>
        <dbReference type="ARBA" id="ARBA00000909"/>
    </source>
</evidence>
<dbReference type="NCBIfam" id="TIGR00196">
    <property type="entry name" value="yjeF_cterm"/>
    <property type="match status" value="1"/>
</dbReference>
<dbReference type="PROSITE" id="PS51385">
    <property type="entry name" value="YJEF_N"/>
    <property type="match status" value="1"/>
</dbReference>
<dbReference type="InterPro" id="IPR029056">
    <property type="entry name" value="Ribokinase-like"/>
</dbReference>
<evidence type="ECO:0000313" key="23">
    <source>
        <dbReference type="EMBL" id="SUZ56314.1"/>
    </source>
</evidence>
<evidence type="ECO:0000256" key="15">
    <source>
        <dbReference type="ARBA" id="ARBA00023239"/>
    </source>
</evidence>
<feature type="domain" description="YjeF N-terminal" evidence="22">
    <location>
        <begin position="11"/>
        <end position="217"/>
    </location>
</feature>
<dbReference type="SUPFAM" id="SSF64153">
    <property type="entry name" value="YjeF N-terminal domain-like"/>
    <property type="match status" value="1"/>
</dbReference>
<comment type="function">
    <text evidence="17">Bifunctional enzyme that catalyzes the epimerization of the S- and R-forms of NAD(P)HX and the dehydration of the S-form of NAD(P)HX at the expense of ADP, which is converted to AMP. This allows the repair of both epimers of NAD(P)HX, a damaged form of NAD(P)H that is a result of enzymatic or heat-dependent hydration.</text>
</comment>
<dbReference type="HAMAP" id="MF_01966">
    <property type="entry name" value="NADHX_epimerase"/>
    <property type="match status" value="1"/>
</dbReference>
<evidence type="ECO:0000256" key="9">
    <source>
        <dbReference type="ARBA" id="ARBA00022741"/>
    </source>
</evidence>
<dbReference type="Pfam" id="PF01256">
    <property type="entry name" value="Carb_kinase"/>
    <property type="match status" value="1"/>
</dbReference>
<comment type="cofactor">
    <cofactor evidence="3">
        <name>K(+)</name>
        <dbReference type="ChEBI" id="CHEBI:29103"/>
    </cofactor>
</comment>
<comment type="catalytic activity">
    <reaction evidence="19">
        <text>(6S)-NADHX + ADP = AMP + phosphate + NADH + H(+)</text>
        <dbReference type="Rhea" id="RHEA:32223"/>
        <dbReference type="ChEBI" id="CHEBI:15378"/>
        <dbReference type="ChEBI" id="CHEBI:43474"/>
        <dbReference type="ChEBI" id="CHEBI:57945"/>
        <dbReference type="ChEBI" id="CHEBI:64074"/>
        <dbReference type="ChEBI" id="CHEBI:456215"/>
        <dbReference type="ChEBI" id="CHEBI:456216"/>
        <dbReference type="EC" id="4.2.1.136"/>
    </reaction>
</comment>
<accession>A0A381NQB5</accession>
<dbReference type="InterPro" id="IPR036652">
    <property type="entry name" value="YjeF_N_dom_sf"/>
</dbReference>
<dbReference type="GO" id="GO:0052855">
    <property type="term" value="F:ADP-dependent NAD(P)H-hydrate dehydratase activity"/>
    <property type="evidence" value="ECO:0007669"/>
    <property type="project" value="UniProtKB-EC"/>
</dbReference>
<evidence type="ECO:0000256" key="4">
    <source>
        <dbReference type="ARBA" id="ARBA00006001"/>
    </source>
</evidence>
<evidence type="ECO:0000256" key="6">
    <source>
        <dbReference type="ARBA" id="ARBA00012228"/>
    </source>
</evidence>
<reference evidence="23" key="1">
    <citation type="submission" date="2018-05" db="EMBL/GenBank/DDBJ databases">
        <authorList>
            <person name="Lanie J.A."/>
            <person name="Ng W.-L."/>
            <person name="Kazmierczak K.M."/>
            <person name="Andrzejewski T.M."/>
            <person name="Davidsen T.M."/>
            <person name="Wayne K.J."/>
            <person name="Tettelin H."/>
            <person name="Glass J.I."/>
            <person name="Rusch D."/>
            <person name="Podicherti R."/>
            <person name="Tsui H.-C.T."/>
            <person name="Winkler M.E."/>
        </authorList>
    </citation>
    <scope>NUCLEOTIDE SEQUENCE</scope>
</reference>
<evidence type="ECO:0000256" key="16">
    <source>
        <dbReference type="ARBA" id="ARBA00023268"/>
    </source>
</evidence>
<keyword evidence="13" id="KW-0520">NAD</keyword>
<comment type="catalytic activity">
    <reaction evidence="2">
        <text>(6R)-NADPHX = (6S)-NADPHX</text>
        <dbReference type="Rhea" id="RHEA:32227"/>
        <dbReference type="ChEBI" id="CHEBI:64076"/>
        <dbReference type="ChEBI" id="CHEBI:64077"/>
        <dbReference type="EC" id="5.1.99.6"/>
    </reaction>
</comment>
<comment type="catalytic activity">
    <reaction evidence="1">
        <text>(6R)-NADHX = (6S)-NADHX</text>
        <dbReference type="Rhea" id="RHEA:32215"/>
        <dbReference type="ChEBI" id="CHEBI:64074"/>
        <dbReference type="ChEBI" id="CHEBI:64075"/>
        <dbReference type="EC" id="5.1.99.6"/>
    </reaction>
</comment>
<keyword evidence="9" id="KW-0547">Nucleotide-binding</keyword>
<evidence type="ECO:0000256" key="3">
    <source>
        <dbReference type="ARBA" id="ARBA00001958"/>
    </source>
</evidence>
<dbReference type="InterPro" id="IPR030677">
    <property type="entry name" value="Nnr"/>
</dbReference>
<keyword evidence="16" id="KW-0511">Multifunctional enzyme</keyword>
<dbReference type="GO" id="GO:0005524">
    <property type="term" value="F:ATP binding"/>
    <property type="evidence" value="ECO:0007669"/>
    <property type="project" value="UniProtKB-KW"/>
</dbReference>
<evidence type="ECO:0000256" key="11">
    <source>
        <dbReference type="ARBA" id="ARBA00022857"/>
    </source>
</evidence>
<evidence type="ECO:0000256" key="8">
    <source>
        <dbReference type="ARBA" id="ARBA00022723"/>
    </source>
</evidence>
<dbReference type="EMBL" id="UINC01000494">
    <property type="protein sequence ID" value="SUZ56314.1"/>
    <property type="molecule type" value="Genomic_DNA"/>
</dbReference>
<dbReference type="SUPFAM" id="SSF53613">
    <property type="entry name" value="Ribokinase-like"/>
    <property type="match status" value="1"/>
</dbReference>
<evidence type="ECO:0000256" key="1">
    <source>
        <dbReference type="ARBA" id="ARBA00000013"/>
    </source>
</evidence>
<keyword evidence="15" id="KW-0456">Lyase</keyword>
<keyword evidence="10" id="KW-0067">ATP-binding</keyword>
<evidence type="ECO:0000259" key="22">
    <source>
        <dbReference type="PROSITE" id="PS51385"/>
    </source>
</evidence>